<dbReference type="OrthoDB" id="838701at2"/>
<evidence type="ECO:0000256" key="1">
    <source>
        <dbReference type="SAM" id="SignalP"/>
    </source>
</evidence>
<evidence type="ECO:0000313" key="3">
    <source>
        <dbReference type="Proteomes" id="UP000238157"/>
    </source>
</evidence>
<organism evidence="2 3">
    <name type="scientific">Mongoliibacter ruber</name>
    <dbReference type="NCBI Taxonomy" id="1750599"/>
    <lineage>
        <taxon>Bacteria</taxon>
        <taxon>Pseudomonadati</taxon>
        <taxon>Bacteroidota</taxon>
        <taxon>Cytophagia</taxon>
        <taxon>Cytophagales</taxon>
        <taxon>Cyclobacteriaceae</taxon>
        <taxon>Mongoliibacter</taxon>
    </lineage>
</organism>
<dbReference type="GO" id="GO:0006974">
    <property type="term" value="P:DNA damage response"/>
    <property type="evidence" value="ECO:0007669"/>
    <property type="project" value="TreeGrafter"/>
</dbReference>
<dbReference type="Gene3D" id="3.30.110.170">
    <property type="entry name" value="Protein of unknown function (DUF541), domain 1"/>
    <property type="match status" value="1"/>
</dbReference>
<dbReference type="InterPro" id="IPR007497">
    <property type="entry name" value="SIMPL/DUF541"/>
</dbReference>
<dbReference type="RefSeq" id="WP_106133685.1">
    <property type="nucleotide sequence ID" value="NZ_PVTR01000006.1"/>
</dbReference>
<accession>A0A2T0WLI6</accession>
<evidence type="ECO:0008006" key="4">
    <source>
        <dbReference type="Google" id="ProtNLM"/>
    </source>
</evidence>
<sequence>MKKILILLPMMLLAFGLIAQNQVIEVEGKSELRILPDEALIQLSISEKSMKVSDATNALNKKTKSIEDALKKTGLKTYEFYVDNYHVGVNRIYARNSSKDSGYVASQSVRVKVSDLGNDLVKITETLHQSGNMGFNIQFSVSDQLRKNSEKELIELAVADAKTKAQIIASALGISDIKVHRVSYGNTQKDFFPMARESKMMMAMDVAEDRSEAIFRPEERKINESITVSFAFEN</sequence>
<name>A0A2T0WLI6_9BACT</name>
<dbReference type="EMBL" id="PVTR01000006">
    <property type="protein sequence ID" value="PRY87384.1"/>
    <property type="molecule type" value="Genomic_DNA"/>
</dbReference>
<comment type="caution">
    <text evidence="2">The sequence shown here is derived from an EMBL/GenBank/DDBJ whole genome shotgun (WGS) entry which is preliminary data.</text>
</comment>
<dbReference type="PANTHER" id="PTHR34387:SF2">
    <property type="entry name" value="SLR1258 PROTEIN"/>
    <property type="match status" value="1"/>
</dbReference>
<keyword evidence="3" id="KW-1185">Reference proteome</keyword>
<proteinExistence type="predicted"/>
<dbReference type="AlphaFoldDB" id="A0A2T0WLI6"/>
<dbReference type="Pfam" id="PF04402">
    <property type="entry name" value="SIMPL"/>
    <property type="match status" value="1"/>
</dbReference>
<dbReference type="InterPro" id="IPR052022">
    <property type="entry name" value="26kDa_periplasmic_antigen"/>
</dbReference>
<dbReference type="Gene3D" id="3.30.70.2970">
    <property type="entry name" value="Protein of unknown function (DUF541), domain 2"/>
    <property type="match status" value="1"/>
</dbReference>
<keyword evidence="1" id="KW-0732">Signal</keyword>
<protein>
    <recommendedName>
        <fullName evidence="4">Secreted protein</fullName>
    </recommendedName>
</protein>
<gene>
    <name evidence="2" type="ORF">CLW00_1063</name>
</gene>
<dbReference type="Proteomes" id="UP000238157">
    <property type="component" value="Unassembled WGS sequence"/>
</dbReference>
<dbReference type="PANTHER" id="PTHR34387">
    <property type="entry name" value="SLR1258 PROTEIN"/>
    <property type="match status" value="1"/>
</dbReference>
<evidence type="ECO:0000313" key="2">
    <source>
        <dbReference type="EMBL" id="PRY87384.1"/>
    </source>
</evidence>
<feature type="chain" id="PRO_5015523921" description="Secreted protein" evidence="1">
    <location>
        <begin position="20"/>
        <end position="234"/>
    </location>
</feature>
<feature type="signal peptide" evidence="1">
    <location>
        <begin position="1"/>
        <end position="19"/>
    </location>
</feature>
<reference evidence="2 3" key="1">
    <citation type="submission" date="2018-03" db="EMBL/GenBank/DDBJ databases">
        <title>Genomic Encyclopedia of Archaeal and Bacterial Type Strains, Phase II (KMG-II): from individual species to whole genera.</title>
        <authorList>
            <person name="Goeker M."/>
        </authorList>
    </citation>
    <scope>NUCLEOTIDE SEQUENCE [LARGE SCALE GENOMIC DNA]</scope>
    <source>
        <strain evidence="2 3">DSM 27929</strain>
    </source>
</reference>